<dbReference type="PANTHER" id="PTHR23355:SF9">
    <property type="entry name" value="DIS3-LIKE EXONUCLEASE 2"/>
    <property type="match status" value="1"/>
</dbReference>
<dbReference type="Pfam" id="PF08206">
    <property type="entry name" value="OB_RNB"/>
    <property type="match status" value="1"/>
</dbReference>
<accession>A0ABX8Y9X6</accession>
<protein>
    <recommendedName>
        <fullName evidence="8">Ribonuclease R</fullName>
        <shortName evidence="8">RNase R</shortName>
        <ecNumber evidence="8">3.1.13.1</ecNumber>
    </recommendedName>
</protein>
<keyword evidence="12" id="KW-1185">Reference proteome</keyword>
<keyword evidence="5 8" id="KW-0378">Hydrolase</keyword>
<dbReference type="EMBL" id="CP080764">
    <property type="protein sequence ID" value="QYY42432.1"/>
    <property type="molecule type" value="Genomic_DNA"/>
</dbReference>
<evidence type="ECO:0000256" key="8">
    <source>
        <dbReference type="HAMAP-Rule" id="MF_01895"/>
    </source>
</evidence>
<dbReference type="NCBIfam" id="TIGR02063">
    <property type="entry name" value="RNase_R"/>
    <property type="match status" value="1"/>
</dbReference>
<dbReference type="SMART" id="SM00357">
    <property type="entry name" value="CSP"/>
    <property type="match status" value="2"/>
</dbReference>
<evidence type="ECO:0000256" key="9">
    <source>
        <dbReference type="SAM" id="MobiDB-lite"/>
    </source>
</evidence>
<dbReference type="InterPro" id="IPR050180">
    <property type="entry name" value="RNR_Ribonuclease"/>
</dbReference>
<evidence type="ECO:0000256" key="6">
    <source>
        <dbReference type="ARBA" id="ARBA00022839"/>
    </source>
</evidence>
<dbReference type="InterPro" id="IPR004476">
    <property type="entry name" value="RNase_II/RNase_R"/>
</dbReference>
<dbReference type="Pfam" id="PF17876">
    <property type="entry name" value="CSD2"/>
    <property type="match status" value="1"/>
</dbReference>
<dbReference type="Pfam" id="PF00773">
    <property type="entry name" value="RNB"/>
    <property type="match status" value="1"/>
</dbReference>
<dbReference type="PROSITE" id="PS01175">
    <property type="entry name" value="RIBONUCLEASE_II"/>
    <property type="match status" value="1"/>
</dbReference>
<organism evidence="11 12">
    <name type="scientific">Aneurinibacillus thermoaerophilus</name>
    <dbReference type="NCBI Taxonomy" id="143495"/>
    <lineage>
        <taxon>Bacteria</taxon>
        <taxon>Bacillati</taxon>
        <taxon>Bacillota</taxon>
        <taxon>Bacilli</taxon>
        <taxon>Bacillales</taxon>
        <taxon>Paenibacillaceae</taxon>
        <taxon>Aneurinibacillus group</taxon>
        <taxon>Aneurinibacillus</taxon>
    </lineage>
</organism>
<dbReference type="SUPFAM" id="SSF50249">
    <property type="entry name" value="Nucleic acid-binding proteins"/>
    <property type="match status" value="4"/>
</dbReference>
<dbReference type="SMART" id="SM00316">
    <property type="entry name" value="S1"/>
    <property type="match status" value="1"/>
</dbReference>
<feature type="region of interest" description="Disordered" evidence="9">
    <location>
        <begin position="728"/>
        <end position="748"/>
    </location>
</feature>
<dbReference type="InterPro" id="IPR022966">
    <property type="entry name" value="RNase_II/R_CS"/>
</dbReference>
<dbReference type="InterPro" id="IPR013223">
    <property type="entry name" value="RNase_B_OB_dom"/>
</dbReference>
<reference evidence="11 12" key="1">
    <citation type="submission" date="2021-08" db="EMBL/GenBank/DDBJ databases">
        <title>Complete genome sequence of the strain Aneurinibacillus thermoaerophilus CCM 8960.</title>
        <authorList>
            <person name="Musilova J."/>
            <person name="Kourilova X."/>
            <person name="Pernicova I."/>
            <person name="Bezdicek M."/>
            <person name="Lengerova M."/>
            <person name="Obruca S."/>
            <person name="Sedlar K."/>
        </authorList>
    </citation>
    <scope>NUCLEOTIDE SEQUENCE [LARGE SCALE GENOMIC DNA]</scope>
    <source>
        <strain evidence="11 12">CCM 8960</strain>
    </source>
</reference>
<sequence>MDVAIEADILQFMRERATRPMTVHELEEALGVTSASDFKEFIKTLNHLEDTGQIIRTRTNRYGVPEKMNLIRGRLQAHAKGFGFVLPEEEGMPDIYIHANDMNGAMNGDVVLARLNQNTRGPRLEGEIVRIVERANHTVVGTYQDEKHYGFVMTDDKRITKDIFIPKGESMGAVDGHKVVVEIVRYPETGRGNPEGRVIEILGHKNDPGVDILSIIRKYGLPEAFPEAVMREAEAVPDTISEEEMKGRRDLRDRVMVTIDGADAKDLDDAVSVEILENGNYRLGVHIADVSYYVKENSELDMEAFRRGTSVYLVDRVIPMLPHRLSNGICSLNPKVDRLTLTCDMEIDDEGNVVTYEIYESVIRTNERMTYSDVYKILEEDDQELKERYKELIPHFEAMKELALRLRRYRMERGAIDFDFGEAKILVDPEGNPTEVRLRDRTIAERIIEEFMLKANETVAEHFHWMNVPFIYRVHEEPDADRLQTFLEFVTNFGYFVRGKANNIHPRALQTLLDQAKDTPEETIISKVMLRSMKQAKYDAENRGHFGLAAEFYTHFTSPIRRYPDLVVHRMIRESLKLGGFTPERIAEWHMKMPSIAEQSSERERNAVDAERETDDLKKAEYMLQHMGEEFDGIVSSVASFGMFVELPNTIEGMVHISYLTDDYYDFHEKQYALIGQRTGRMFRIGDEVRVRVVNVDVDEHTIDFEVVGLKRSKSPGRGGKDKVKVITATGSERKHRGKGKPAQGKENPFWMEFIEKKKKKKTSVPKSIKKKKKKK</sequence>
<dbReference type="InterPro" id="IPR003029">
    <property type="entry name" value="S1_domain"/>
</dbReference>
<dbReference type="CDD" id="cd04471">
    <property type="entry name" value="S1_RNase_R"/>
    <property type="match status" value="1"/>
</dbReference>
<feature type="domain" description="S1 motif" evidence="10">
    <location>
        <begin position="628"/>
        <end position="708"/>
    </location>
</feature>
<keyword evidence="3 8" id="KW-0963">Cytoplasm</keyword>
<dbReference type="InterPro" id="IPR011129">
    <property type="entry name" value="CSD"/>
</dbReference>
<evidence type="ECO:0000256" key="2">
    <source>
        <dbReference type="ARBA" id="ARBA00004496"/>
    </source>
</evidence>
<dbReference type="EC" id="3.1.13.1" evidence="8"/>
<dbReference type="InterPro" id="IPR040476">
    <property type="entry name" value="CSD2"/>
</dbReference>
<dbReference type="Proteomes" id="UP000826616">
    <property type="component" value="Chromosome"/>
</dbReference>
<keyword evidence="7 8" id="KW-0694">RNA-binding</keyword>
<dbReference type="Gene3D" id="2.40.50.140">
    <property type="entry name" value="Nucleic acid-binding proteins"/>
    <property type="match status" value="3"/>
</dbReference>
<dbReference type="GeneID" id="97142990"/>
<evidence type="ECO:0000256" key="1">
    <source>
        <dbReference type="ARBA" id="ARBA00001849"/>
    </source>
</evidence>
<dbReference type="NCBIfam" id="TIGR00358">
    <property type="entry name" value="3_prime_RNase"/>
    <property type="match status" value="1"/>
</dbReference>
<dbReference type="InterPro" id="IPR001900">
    <property type="entry name" value="RNase_II/R"/>
</dbReference>
<comment type="similarity">
    <text evidence="8">Belongs to the RNR ribonuclease family. RNase R subfamily.</text>
</comment>
<dbReference type="PROSITE" id="PS50126">
    <property type="entry name" value="S1"/>
    <property type="match status" value="1"/>
</dbReference>
<comment type="subcellular location">
    <subcellularLocation>
        <location evidence="2 8">Cytoplasm</location>
    </subcellularLocation>
</comment>
<comment type="function">
    <text evidence="8">3'-5' exoribonuclease that releases 5'-nucleoside monophosphates and is involved in maturation of structured RNAs.</text>
</comment>
<dbReference type="InterPro" id="IPR011805">
    <property type="entry name" value="RNase_R"/>
</dbReference>
<dbReference type="HAMAP" id="MF_01895">
    <property type="entry name" value="RNase_R"/>
    <property type="match status" value="1"/>
</dbReference>
<comment type="catalytic activity">
    <reaction evidence="1 8">
        <text>Exonucleolytic cleavage in the 3'- to 5'-direction to yield nucleoside 5'-phosphates.</text>
        <dbReference type="EC" id="3.1.13.1"/>
    </reaction>
</comment>
<keyword evidence="4 8" id="KW-0540">Nuclease</keyword>
<dbReference type="RefSeq" id="WP_057897573.1">
    <property type="nucleotide sequence ID" value="NZ_CP080764.1"/>
</dbReference>
<dbReference type="PANTHER" id="PTHR23355">
    <property type="entry name" value="RIBONUCLEASE"/>
    <property type="match status" value="1"/>
</dbReference>
<evidence type="ECO:0000256" key="4">
    <source>
        <dbReference type="ARBA" id="ARBA00022722"/>
    </source>
</evidence>
<gene>
    <name evidence="8 11" type="primary">rnr</name>
    <name evidence="11" type="ORF">K3F53_16535</name>
</gene>
<dbReference type="SMART" id="SM00955">
    <property type="entry name" value="RNB"/>
    <property type="match status" value="1"/>
</dbReference>
<evidence type="ECO:0000256" key="5">
    <source>
        <dbReference type="ARBA" id="ARBA00022801"/>
    </source>
</evidence>
<evidence type="ECO:0000313" key="12">
    <source>
        <dbReference type="Proteomes" id="UP000826616"/>
    </source>
</evidence>
<evidence type="ECO:0000256" key="7">
    <source>
        <dbReference type="ARBA" id="ARBA00022884"/>
    </source>
</evidence>
<dbReference type="InterPro" id="IPR012340">
    <property type="entry name" value="NA-bd_OB-fold"/>
</dbReference>
<evidence type="ECO:0000313" key="11">
    <source>
        <dbReference type="EMBL" id="QYY42432.1"/>
    </source>
</evidence>
<proteinExistence type="inferred from homology"/>
<dbReference type="Pfam" id="PF00575">
    <property type="entry name" value="S1"/>
    <property type="match status" value="1"/>
</dbReference>
<evidence type="ECO:0000259" key="10">
    <source>
        <dbReference type="PROSITE" id="PS50126"/>
    </source>
</evidence>
<keyword evidence="6 8" id="KW-0269">Exonuclease</keyword>
<name>A0ABX8Y9X6_ANETH</name>
<evidence type="ECO:0000256" key="3">
    <source>
        <dbReference type="ARBA" id="ARBA00022490"/>
    </source>
</evidence>